<dbReference type="Proteomes" id="UP000510621">
    <property type="component" value="Chromosome"/>
</dbReference>
<proteinExistence type="predicted"/>
<accession>A0A7L6AVS4</accession>
<gene>
    <name evidence="1" type="ORF">HZT40_18200</name>
</gene>
<dbReference type="EMBL" id="CP059265">
    <property type="protein sequence ID" value="QLQ33201.1"/>
    <property type="molecule type" value="Genomic_DNA"/>
</dbReference>
<dbReference type="KEGG" id="this:HZT40_18200"/>
<dbReference type="AlphaFoldDB" id="A0A7L6AVS4"/>
<evidence type="ECO:0000313" key="2">
    <source>
        <dbReference type="Proteomes" id="UP000510621"/>
    </source>
</evidence>
<organism evidence="1 2">
    <name type="scientific">Candidatus Thiothrix singaporensis</name>
    <dbReference type="NCBI Taxonomy" id="2799669"/>
    <lineage>
        <taxon>Bacteria</taxon>
        <taxon>Pseudomonadati</taxon>
        <taxon>Pseudomonadota</taxon>
        <taxon>Gammaproteobacteria</taxon>
        <taxon>Thiotrichales</taxon>
        <taxon>Thiotrichaceae</taxon>
        <taxon>Thiothrix</taxon>
    </lineage>
</organism>
<reference evidence="1" key="1">
    <citation type="submission" date="2020-06" db="EMBL/GenBank/DDBJ databases">
        <title>Analysis procedures for assessing recovery of high quality, complete, closed genomes from Nanopore long read metagenome sequencing.</title>
        <authorList>
            <person name="Bessarab I."/>
            <person name="Arumugam K."/>
            <person name="Haryono M."/>
            <person name="Liu X."/>
            <person name="Roy S."/>
            <person name="Zuniga-Montanez R.E."/>
            <person name="Qiu G."/>
            <person name="Drautz-Moses D.I."/>
            <person name="Law Y.Y."/>
            <person name="Wuertz S."/>
            <person name="Lauro F.M."/>
            <person name="Huson D.H."/>
            <person name="Williams R.B."/>
        </authorList>
    </citation>
    <scope>NUCLEOTIDE SEQUENCE [LARGE SCALE GENOMIC DNA]</scope>
    <source>
        <strain evidence="1">SSD2</strain>
    </source>
</reference>
<name>A0A7L6AVS4_9GAMM</name>
<sequence>MNNSPTARNNILQRLRAPQRPACDFAERDHYSRFDWDKAERVRRFSERMTAVRAEIHHAGRASGWKSWWKSAAKRS</sequence>
<protein>
    <submittedName>
        <fullName evidence="1">Uncharacterized protein</fullName>
    </submittedName>
</protein>
<keyword evidence="2" id="KW-1185">Reference proteome</keyword>
<evidence type="ECO:0000313" key="1">
    <source>
        <dbReference type="EMBL" id="QLQ33201.1"/>
    </source>
</evidence>